<dbReference type="GO" id="GO:0015074">
    <property type="term" value="P:DNA integration"/>
    <property type="evidence" value="ECO:0007669"/>
    <property type="project" value="InterPro"/>
</dbReference>
<accession>A0A660SCG3</accession>
<gene>
    <name evidence="2" type="ORF">DRP43_05775</name>
</gene>
<name>A0A660SCG3_UNCT6</name>
<reference evidence="2 3" key="1">
    <citation type="submission" date="2018-06" db="EMBL/GenBank/DDBJ databases">
        <title>Extensive metabolic versatility and redundancy in microbially diverse, dynamic hydrothermal sediments.</title>
        <authorList>
            <person name="Dombrowski N."/>
            <person name="Teske A."/>
            <person name="Baker B.J."/>
        </authorList>
    </citation>
    <scope>NUCLEOTIDE SEQUENCE [LARGE SCALE GENOMIC DNA]</scope>
    <source>
        <strain evidence="2">B10_G13</strain>
    </source>
</reference>
<feature type="domain" description="Integrase catalytic" evidence="1">
    <location>
        <begin position="151"/>
        <end position="337"/>
    </location>
</feature>
<sequence>MEKMFIIKENRRRNENGEKKLFKLRKKVNEMYFEKGIKKNKIVQKKGMSKTFVIKWTQSPEQDFMEDRRGWPNGKRRKWDDRTVNIIKEIHNSLMDDPTKFYIGATAIVQEWRKEYPNVEIPPLRTIGRILAYLHLSAKCKRGRNKGAARYLCYPEHTIYNLLGGRVLEADFIVKYFTNRTKPLSFIGFSFKKEPRIRYYKRTEGQTSREFKRCCDYFLKRFEIPDYIKMDNGAAMIGSVSGKRNISVVMMYLLKHQIIPIFAVPRKPFSQASIEGNNSVFSRKFWNKIHFKSIDEIDEKLEWFNKASIRYLGYEPPREEKRVKKDFTPKVYFIRQVREDKETENGYINVLNEKIKISTSFINFFVLAEWNLNEERLYIHFEKEKKPEVIKEMEFKINKRSNKKYIKSGPLSFGI</sequence>
<dbReference type="Gene3D" id="3.30.420.10">
    <property type="entry name" value="Ribonuclease H-like superfamily/Ribonuclease H"/>
    <property type="match status" value="1"/>
</dbReference>
<proteinExistence type="predicted"/>
<dbReference type="InterPro" id="IPR036397">
    <property type="entry name" value="RNaseH_sf"/>
</dbReference>
<evidence type="ECO:0000313" key="3">
    <source>
        <dbReference type="Proteomes" id="UP000271125"/>
    </source>
</evidence>
<evidence type="ECO:0000259" key="1">
    <source>
        <dbReference type="PROSITE" id="PS50994"/>
    </source>
</evidence>
<protein>
    <recommendedName>
        <fullName evidence="1">Integrase catalytic domain-containing protein</fullName>
    </recommendedName>
</protein>
<dbReference type="GO" id="GO:0003676">
    <property type="term" value="F:nucleic acid binding"/>
    <property type="evidence" value="ECO:0007669"/>
    <property type="project" value="InterPro"/>
</dbReference>
<evidence type="ECO:0000313" key="2">
    <source>
        <dbReference type="EMBL" id="RKX68333.1"/>
    </source>
</evidence>
<dbReference type="InterPro" id="IPR009057">
    <property type="entry name" value="Homeodomain-like_sf"/>
</dbReference>
<organism evidence="2 3">
    <name type="scientific">candidate division TA06 bacterium</name>
    <dbReference type="NCBI Taxonomy" id="2250710"/>
    <lineage>
        <taxon>Bacteria</taxon>
        <taxon>Bacteria division TA06</taxon>
    </lineage>
</organism>
<dbReference type="PROSITE" id="PS50994">
    <property type="entry name" value="INTEGRASE"/>
    <property type="match status" value="1"/>
</dbReference>
<comment type="caution">
    <text evidence="2">The sequence shown here is derived from an EMBL/GenBank/DDBJ whole genome shotgun (WGS) entry which is preliminary data.</text>
</comment>
<dbReference type="AlphaFoldDB" id="A0A660SCG3"/>
<dbReference type="SUPFAM" id="SSF53098">
    <property type="entry name" value="Ribonuclease H-like"/>
    <property type="match status" value="1"/>
</dbReference>
<dbReference type="EMBL" id="QNBD01000286">
    <property type="protein sequence ID" value="RKX68333.1"/>
    <property type="molecule type" value="Genomic_DNA"/>
</dbReference>
<dbReference type="InterPro" id="IPR001584">
    <property type="entry name" value="Integrase_cat-core"/>
</dbReference>
<dbReference type="Proteomes" id="UP000271125">
    <property type="component" value="Unassembled WGS sequence"/>
</dbReference>
<dbReference type="SUPFAM" id="SSF46689">
    <property type="entry name" value="Homeodomain-like"/>
    <property type="match status" value="1"/>
</dbReference>
<dbReference type="InterPro" id="IPR012337">
    <property type="entry name" value="RNaseH-like_sf"/>
</dbReference>